<name>A0A024GAG4_9STRA</name>
<proteinExistence type="predicted"/>
<evidence type="ECO:0000256" key="1">
    <source>
        <dbReference type="SAM" id="Phobius"/>
    </source>
</evidence>
<dbReference type="AlphaFoldDB" id="A0A024GAG4"/>
<keyword evidence="3" id="KW-1185">Reference proteome</keyword>
<comment type="caution">
    <text evidence="2">The sequence shown here is derived from an EMBL/GenBank/DDBJ whole genome shotgun (WGS) entry which is preliminary data.</text>
</comment>
<reference evidence="2 3" key="1">
    <citation type="submission" date="2012-05" db="EMBL/GenBank/DDBJ databases">
        <title>Recombination and specialization in a pathogen metapopulation.</title>
        <authorList>
            <person name="Gardiner A."/>
            <person name="Kemen E."/>
            <person name="Schultz-Larsen T."/>
            <person name="MacLean D."/>
            <person name="Van Oosterhout C."/>
            <person name="Jones J.D.G."/>
        </authorList>
    </citation>
    <scope>NUCLEOTIDE SEQUENCE [LARGE SCALE GENOMIC DNA]</scope>
    <source>
        <strain evidence="2 3">Ac Nc2</strain>
    </source>
</reference>
<keyword evidence="1" id="KW-0472">Membrane</keyword>
<dbReference type="InParanoid" id="A0A024GAG4"/>
<gene>
    <name evidence="2" type="ORF">BN9_040960</name>
</gene>
<protein>
    <submittedName>
        <fullName evidence="2">Uncharacterized protein</fullName>
    </submittedName>
</protein>
<accession>A0A024GAG4</accession>
<evidence type="ECO:0000313" key="3">
    <source>
        <dbReference type="Proteomes" id="UP000053237"/>
    </source>
</evidence>
<keyword evidence="1" id="KW-1133">Transmembrane helix</keyword>
<dbReference type="EMBL" id="CAIX01000046">
    <property type="protein sequence ID" value="CCI43312.1"/>
    <property type="molecule type" value="Genomic_DNA"/>
</dbReference>
<dbReference type="Proteomes" id="UP000053237">
    <property type="component" value="Unassembled WGS sequence"/>
</dbReference>
<feature type="transmembrane region" description="Helical" evidence="1">
    <location>
        <begin position="12"/>
        <end position="32"/>
    </location>
</feature>
<keyword evidence="1" id="KW-0812">Transmembrane</keyword>
<organism evidence="2 3">
    <name type="scientific">Albugo candida</name>
    <dbReference type="NCBI Taxonomy" id="65357"/>
    <lineage>
        <taxon>Eukaryota</taxon>
        <taxon>Sar</taxon>
        <taxon>Stramenopiles</taxon>
        <taxon>Oomycota</taxon>
        <taxon>Peronosporomycetes</taxon>
        <taxon>Albuginales</taxon>
        <taxon>Albuginaceae</taxon>
        <taxon>Albugo</taxon>
    </lineage>
</organism>
<evidence type="ECO:0000313" key="2">
    <source>
        <dbReference type="EMBL" id="CCI43312.1"/>
    </source>
</evidence>
<sequence>MSCTYRLYSSRIGFLSMIACGAVIQMAASTLVCRTFDPFATHFIISQIGNKEQKVFHKWGTCLGQENYKNFYNYKVNETHDIWLGKNFTATEEAVNNCKKNLNVGSNVNLDVELQVISFMEYDLVMNEALRNLL</sequence>